<evidence type="ECO:0000313" key="2">
    <source>
        <dbReference type="Proteomes" id="UP000276133"/>
    </source>
</evidence>
<keyword evidence="2" id="KW-1185">Reference proteome</keyword>
<evidence type="ECO:0000313" key="1">
    <source>
        <dbReference type="EMBL" id="RNA02284.1"/>
    </source>
</evidence>
<dbReference type="EMBL" id="REGN01008944">
    <property type="protein sequence ID" value="RNA02284.1"/>
    <property type="molecule type" value="Genomic_DNA"/>
</dbReference>
<protein>
    <recommendedName>
        <fullName evidence="3">C2H2-type domain-containing protein</fullName>
    </recommendedName>
</protein>
<organism evidence="1 2">
    <name type="scientific">Brachionus plicatilis</name>
    <name type="common">Marine rotifer</name>
    <name type="synonym">Brachionus muelleri</name>
    <dbReference type="NCBI Taxonomy" id="10195"/>
    <lineage>
        <taxon>Eukaryota</taxon>
        <taxon>Metazoa</taxon>
        <taxon>Spiralia</taxon>
        <taxon>Gnathifera</taxon>
        <taxon>Rotifera</taxon>
        <taxon>Eurotatoria</taxon>
        <taxon>Monogononta</taxon>
        <taxon>Pseudotrocha</taxon>
        <taxon>Ploima</taxon>
        <taxon>Brachionidae</taxon>
        <taxon>Brachionus</taxon>
    </lineage>
</organism>
<dbReference type="OrthoDB" id="6077919at2759"/>
<dbReference type="Proteomes" id="UP000276133">
    <property type="component" value="Unassembled WGS sequence"/>
</dbReference>
<comment type="caution">
    <text evidence="1">The sequence shown here is derived from an EMBL/GenBank/DDBJ whole genome shotgun (WGS) entry which is preliminary data.</text>
</comment>
<gene>
    <name evidence="1" type="ORF">BpHYR1_019075</name>
</gene>
<sequence>MIKKIRNQHQNTYNSCIDRLSNSFNPFLIKSIKFRFQTSQVLINKDLHEKHRIYKILWISRIFGSSGKCEQLFTKKCDHEYQVQNISSFKSDDTPIDNQESDAELSFSENLITIDKELSVLNLNAGEKAIHYREKAMTEIATSQETLNVVKTALSKHVNPVPCDLCGKLMKNIKGVKLHMAKKT</sequence>
<reference evidence="1 2" key="1">
    <citation type="journal article" date="2018" name="Sci. Rep.">
        <title>Genomic signatures of local adaptation to the degree of environmental predictability in rotifers.</title>
        <authorList>
            <person name="Franch-Gras L."/>
            <person name="Hahn C."/>
            <person name="Garcia-Roger E.M."/>
            <person name="Carmona M.J."/>
            <person name="Serra M."/>
            <person name="Gomez A."/>
        </authorList>
    </citation>
    <scope>NUCLEOTIDE SEQUENCE [LARGE SCALE GENOMIC DNA]</scope>
    <source>
        <strain evidence="1">HYR1</strain>
    </source>
</reference>
<dbReference type="AlphaFoldDB" id="A0A3M7PTI3"/>
<name>A0A3M7PTI3_BRAPC</name>
<evidence type="ECO:0008006" key="3">
    <source>
        <dbReference type="Google" id="ProtNLM"/>
    </source>
</evidence>
<proteinExistence type="predicted"/>
<accession>A0A3M7PTI3</accession>